<comment type="caution">
    <text evidence="1">The sequence shown here is derived from an EMBL/GenBank/DDBJ whole genome shotgun (WGS) entry which is preliminary data.</text>
</comment>
<organism evidence="1 2">
    <name type="scientific">Trichoglossum hirsutum</name>
    <dbReference type="NCBI Taxonomy" id="265104"/>
    <lineage>
        <taxon>Eukaryota</taxon>
        <taxon>Fungi</taxon>
        <taxon>Dikarya</taxon>
        <taxon>Ascomycota</taxon>
        <taxon>Pezizomycotina</taxon>
        <taxon>Geoglossomycetes</taxon>
        <taxon>Geoglossales</taxon>
        <taxon>Geoglossaceae</taxon>
        <taxon>Trichoglossum</taxon>
    </lineage>
</organism>
<dbReference type="AlphaFoldDB" id="A0A9P8LHT4"/>
<protein>
    <submittedName>
        <fullName evidence="1">Uncharacterized protein</fullName>
    </submittedName>
</protein>
<proteinExistence type="predicted"/>
<dbReference type="EMBL" id="JAGHQM010000062">
    <property type="protein sequence ID" value="KAH0565761.1"/>
    <property type="molecule type" value="Genomic_DNA"/>
</dbReference>
<dbReference type="Proteomes" id="UP000750711">
    <property type="component" value="Unassembled WGS sequence"/>
</dbReference>
<evidence type="ECO:0000313" key="2">
    <source>
        <dbReference type="Proteomes" id="UP000750711"/>
    </source>
</evidence>
<keyword evidence="2" id="KW-1185">Reference proteome</keyword>
<name>A0A9P8LHT4_9PEZI</name>
<sequence>MVTITDLPFETQSLILEEAAKLNLQESPIFTYGFSDAPEPLRNTNPQIYVRGMVPPDILRWKTTESIRQVQRTWHYWALHYSLKELYIRRWRGSERWLESHEFSNPKRKIAATAVYRDSFRLLKKTARLLTDFPEIAFHVRRVWFNGFYVAESSQYIFDILRNCRNLRSATLPWTTVRHGQIEDWVRLLDHGVGNLALSSLELLAVDLKESQKANPANGADYRVTEHQEVNFGQLTRLKVFGDSNLHPICDDDLKRIAKTAHNLREIHITRTSSIGINGED</sequence>
<gene>
    <name evidence="1" type="ORF">GP486_000831</name>
</gene>
<accession>A0A9P8LHT4</accession>
<reference evidence="1" key="1">
    <citation type="submission" date="2021-03" db="EMBL/GenBank/DDBJ databases">
        <title>Comparative genomics and phylogenomic investigation of the class Geoglossomycetes provide insights into ecological specialization and systematics.</title>
        <authorList>
            <person name="Melie T."/>
            <person name="Pirro S."/>
            <person name="Miller A.N."/>
            <person name="Quandt A."/>
        </authorList>
    </citation>
    <scope>NUCLEOTIDE SEQUENCE</scope>
    <source>
        <strain evidence="1">CAQ_001_2017</strain>
    </source>
</reference>
<evidence type="ECO:0000313" key="1">
    <source>
        <dbReference type="EMBL" id="KAH0565761.1"/>
    </source>
</evidence>